<protein>
    <submittedName>
        <fullName evidence="1">Uncharacterized protein</fullName>
    </submittedName>
</protein>
<reference evidence="2" key="1">
    <citation type="submission" date="2016-03" db="EMBL/GenBank/DDBJ databases">
        <authorList>
            <person name="Guldener U."/>
        </authorList>
    </citation>
    <scope>NUCLEOTIDE SEQUENCE [LARGE SCALE GENOMIC DNA]</scope>
</reference>
<name>A0A1E1M7F3_RHYSE</name>
<gene>
    <name evidence="1" type="ORF">RSE6_05279</name>
</gene>
<dbReference type="EMBL" id="FJVC01000200">
    <property type="protein sequence ID" value="CZT45008.1"/>
    <property type="molecule type" value="Genomic_DNA"/>
</dbReference>
<evidence type="ECO:0000313" key="2">
    <source>
        <dbReference type="Proteomes" id="UP000177625"/>
    </source>
</evidence>
<keyword evidence="2" id="KW-1185">Reference proteome</keyword>
<sequence>MGMGQDIALTILAELVYLNGDHQIGDIRGRLHSWLVLLEFWALKGWLSGFAFKKRRLIISNLILNADKKFNRTQAKLRSRKVPKLPVTY</sequence>
<dbReference type="AlphaFoldDB" id="A0A1E1M7F3"/>
<evidence type="ECO:0000313" key="1">
    <source>
        <dbReference type="EMBL" id="CZT45008.1"/>
    </source>
</evidence>
<dbReference type="Proteomes" id="UP000177625">
    <property type="component" value="Unassembled WGS sequence"/>
</dbReference>
<organism evidence="1 2">
    <name type="scientific">Rhynchosporium secalis</name>
    <name type="common">Barley scald fungus</name>
    <dbReference type="NCBI Taxonomy" id="38038"/>
    <lineage>
        <taxon>Eukaryota</taxon>
        <taxon>Fungi</taxon>
        <taxon>Dikarya</taxon>
        <taxon>Ascomycota</taxon>
        <taxon>Pezizomycotina</taxon>
        <taxon>Leotiomycetes</taxon>
        <taxon>Helotiales</taxon>
        <taxon>Ploettnerulaceae</taxon>
        <taxon>Rhynchosporium</taxon>
    </lineage>
</organism>
<accession>A0A1E1M7F3</accession>
<proteinExistence type="predicted"/>